<protein>
    <recommendedName>
        <fullName evidence="3">Terpenoid synthase</fullName>
    </recommendedName>
</protein>
<dbReference type="SUPFAM" id="SSF48576">
    <property type="entry name" value="Terpenoid synthases"/>
    <property type="match status" value="1"/>
</dbReference>
<proteinExistence type="predicted"/>
<keyword evidence="2" id="KW-1185">Reference proteome</keyword>
<dbReference type="InterPro" id="IPR008949">
    <property type="entry name" value="Isoprenoid_synthase_dom_sf"/>
</dbReference>
<dbReference type="AlphaFoldDB" id="A0AAD6Z8A0"/>
<dbReference type="EMBL" id="JARIHO010000076">
    <property type="protein sequence ID" value="KAJ7310925.1"/>
    <property type="molecule type" value="Genomic_DNA"/>
</dbReference>
<reference evidence="1" key="1">
    <citation type="submission" date="2023-03" db="EMBL/GenBank/DDBJ databases">
        <title>Massive genome expansion in bonnet fungi (Mycena s.s.) driven by repeated elements and novel gene families across ecological guilds.</title>
        <authorList>
            <consortium name="Lawrence Berkeley National Laboratory"/>
            <person name="Harder C.B."/>
            <person name="Miyauchi S."/>
            <person name="Viragh M."/>
            <person name="Kuo A."/>
            <person name="Thoen E."/>
            <person name="Andreopoulos B."/>
            <person name="Lu D."/>
            <person name="Skrede I."/>
            <person name="Drula E."/>
            <person name="Henrissat B."/>
            <person name="Morin E."/>
            <person name="Kohler A."/>
            <person name="Barry K."/>
            <person name="LaButti K."/>
            <person name="Morin E."/>
            <person name="Salamov A."/>
            <person name="Lipzen A."/>
            <person name="Mereny Z."/>
            <person name="Hegedus B."/>
            <person name="Baldrian P."/>
            <person name="Stursova M."/>
            <person name="Weitz H."/>
            <person name="Taylor A."/>
            <person name="Grigoriev I.V."/>
            <person name="Nagy L.G."/>
            <person name="Martin F."/>
            <person name="Kauserud H."/>
        </authorList>
    </citation>
    <scope>NUCLEOTIDE SEQUENCE</scope>
    <source>
        <strain evidence="1">CBHHK002</strain>
    </source>
</reference>
<name>A0AAD6Z8A0_9AGAR</name>
<gene>
    <name evidence="1" type="ORF">DFH08DRAFT_822758</name>
</gene>
<evidence type="ECO:0000313" key="2">
    <source>
        <dbReference type="Proteomes" id="UP001218218"/>
    </source>
</evidence>
<comment type="caution">
    <text evidence="1">The sequence shown here is derived from an EMBL/GenBank/DDBJ whole genome shotgun (WGS) entry which is preliminary data.</text>
</comment>
<organism evidence="1 2">
    <name type="scientific">Mycena albidolilacea</name>
    <dbReference type="NCBI Taxonomy" id="1033008"/>
    <lineage>
        <taxon>Eukaryota</taxon>
        <taxon>Fungi</taxon>
        <taxon>Dikarya</taxon>
        <taxon>Basidiomycota</taxon>
        <taxon>Agaricomycotina</taxon>
        <taxon>Agaricomycetes</taxon>
        <taxon>Agaricomycetidae</taxon>
        <taxon>Agaricales</taxon>
        <taxon>Marasmiineae</taxon>
        <taxon>Mycenaceae</taxon>
        <taxon>Mycena</taxon>
    </lineage>
</organism>
<evidence type="ECO:0000313" key="1">
    <source>
        <dbReference type="EMBL" id="KAJ7310925.1"/>
    </source>
</evidence>
<evidence type="ECO:0008006" key="3">
    <source>
        <dbReference type="Google" id="ProtNLM"/>
    </source>
</evidence>
<dbReference type="Proteomes" id="UP001218218">
    <property type="component" value="Unassembled WGS sequence"/>
</dbReference>
<sequence length="283" mass="32781">MENLPPTFCLPPLWDVVDEFKGLRVHPLGAQAKIDALKWLSSYGTMDKRRLKISEQTSSEQLAAVPYYDCEYDDLLLTTEWTFWAFWIDDTVDHGVLTPEGVQNLVRLYEDVHCDRYPEQNGGPLPPIIRVRISLASPNSRSPAKRLRFILQLVVDEEVMRSPEMKDLEAALVELAWRLGDMINFVSLVMIHEKKTIQEAMDYAAQEFRSQVAKWCSAKARALEIYREHKDIKDLTTFIQRNEIWIWIAIEWSFAVGVRYFGTQQASDEAKRTGIVSIMPREQ</sequence>
<accession>A0AAD6Z8A0</accession>
<dbReference type="Gene3D" id="1.10.600.10">
    <property type="entry name" value="Farnesyl Diphosphate Synthase"/>
    <property type="match status" value="2"/>
</dbReference>